<dbReference type="Proteomes" id="UP000037035">
    <property type="component" value="Unassembled WGS sequence"/>
</dbReference>
<organism evidence="1 2">
    <name type="scientific">Puccinia sorghi</name>
    <dbReference type="NCBI Taxonomy" id="27349"/>
    <lineage>
        <taxon>Eukaryota</taxon>
        <taxon>Fungi</taxon>
        <taxon>Dikarya</taxon>
        <taxon>Basidiomycota</taxon>
        <taxon>Pucciniomycotina</taxon>
        <taxon>Pucciniomycetes</taxon>
        <taxon>Pucciniales</taxon>
        <taxon>Pucciniaceae</taxon>
        <taxon>Puccinia</taxon>
    </lineage>
</organism>
<dbReference type="EMBL" id="LAVV01001444">
    <property type="protein sequence ID" value="KNZ63540.1"/>
    <property type="molecule type" value="Genomic_DNA"/>
</dbReference>
<protein>
    <submittedName>
        <fullName evidence="1">Uncharacterized protein</fullName>
    </submittedName>
</protein>
<sequence>MGTIKLSPSIIDTPLKLNPLMSSSISTFSIHIPFYSPALINSWSRLWHVFKPIERKLKKGSSADIVFVFLTISIFLSEILVKCKSSQWLQYALNIYHESIRESYEKHKNYPTGRFFSSRNIEAYLNVLRHMIKSHLGFDTGSPFWRLKENRNESLPLLSHHTNSHFPLDGEHLGNLKLVRLCYSIWEALSLLISTTEKETEKKMLESALSLILPIFRYDPRSLTQSLMGFPTGGLSPASTPLYIPQSLNEDLTYPYWKDNNIKTNFILGYEQLKALAYKCHGNSPGEAFLGNKKPCPQYKKSHHLHFFQLLRNSLGISYSFSADTRDGFHTISNKCVLRLKLGLIFFIQSSFSRVEFITHINSLGRNKKKNQPFTSQKMMLDILNVDFGGRDGMNTLADRHRYIWLGGMDIKDGIHNVAILRMCSHIQDGVFNVEKLSMDTIINIAILRIVLNAEFLHTCSILNVFDHDGALIFTYLFNIEYKKIFLSSSWMTSVCIQILIFGDFVEFLSFRLSLLFGFQKKKKDQIEFNQRTKIENIRTVNKIKKKGKTRTSNETEERNHTTEAHNNIMSVRISAKYFEKGREGRWTILRGKKGPRIWWLMREKLGSDLMIVLLFRRLLMIKYKIQREAKLWLKKCLVQALLIGTTSNK</sequence>
<accession>A0A0L6VTL1</accession>
<dbReference type="VEuPathDB" id="FungiDB:VP01_112g1"/>
<evidence type="ECO:0000313" key="1">
    <source>
        <dbReference type="EMBL" id="KNZ63540.1"/>
    </source>
</evidence>
<dbReference type="AlphaFoldDB" id="A0A0L6VTL1"/>
<keyword evidence="2" id="KW-1185">Reference proteome</keyword>
<evidence type="ECO:0000313" key="2">
    <source>
        <dbReference type="Proteomes" id="UP000037035"/>
    </source>
</evidence>
<reference evidence="1 2" key="1">
    <citation type="submission" date="2015-08" db="EMBL/GenBank/DDBJ databases">
        <title>Next Generation Sequencing and Analysis of the Genome of Puccinia sorghi L Schw, the Causal Agent of Maize Common Rust.</title>
        <authorList>
            <person name="Rochi L."/>
            <person name="Burguener G."/>
            <person name="Darino M."/>
            <person name="Turjanski A."/>
            <person name="Kreff E."/>
            <person name="Dieguez M.J."/>
            <person name="Sacco F."/>
        </authorList>
    </citation>
    <scope>NUCLEOTIDE SEQUENCE [LARGE SCALE GENOMIC DNA]</scope>
    <source>
        <strain evidence="1 2">RO10H11247</strain>
    </source>
</reference>
<proteinExistence type="predicted"/>
<comment type="caution">
    <text evidence="1">The sequence shown here is derived from an EMBL/GenBank/DDBJ whole genome shotgun (WGS) entry which is preliminary data.</text>
</comment>
<gene>
    <name evidence="1" type="ORF">VP01_112g1</name>
</gene>
<name>A0A0L6VTL1_9BASI</name>